<feature type="compositionally biased region" description="Low complexity" evidence="1">
    <location>
        <begin position="39"/>
        <end position="49"/>
    </location>
</feature>
<evidence type="ECO:0000256" key="1">
    <source>
        <dbReference type="SAM" id="MobiDB-lite"/>
    </source>
</evidence>
<dbReference type="EMBL" id="CP016793">
    <property type="protein sequence ID" value="ANZ41553.1"/>
    <property type="molecule type" value="Genomic_DNA"/>
</dbReference>
<organism evidence="2 3">
    <name type="scientific">Lentzea guizhouensis</name>
    <dbReference type="NCBI Taxonomy" id="1586287"/>
    <lineage>
        <taxon>Bacteria</taxon>
        <taxon>Bacillati</taxon>
        <taxon>Actinomycetota</taxon>
        <taxon>Actinomycetes</taxon>
        <taxon>Pseudonocardiales</taxon>
        <taxon>Pseudonocardiaceae</taxon>
        <taxon>Lentzea</taxon>
    </lineage>
</organism>
<accession>A0A1B2HV24</accession>
<sequence length="136" mass="13823">MLLGATTNTVARSCAAACRRHPADSATGRSGSTQPAPPASASSRANRSTPYRDTGFQYDITSTGLPVAACTSRTVRRTSAIRTPPRRAMSSAVWITGPSSTGSLCGRPTSTTSAPAAQVARNAAMPSSTVGNPAGR</sequence>
<evidence type="ECO:0000313" key="2">
    <source>
        <dbReference type="EMBL" id="ANZ41553.1"/>
    </source>
</evidence>
<proteinExistence type="predicted"/>
<name>A0A1B2HV24_9PSEU</name>
<gene>
    <name evidence="2" type="ORF">BBK82_41995</name>
</gene>
<protein>
    <submittedName>
        <fullName evidence="2">Uncharacterized protein</fullName>
    </submittedName>
</protein>
<dbReference type="AlphaFoldDB" id="A0A1B2HV24"/>
<evidence type="ECO:0000313" key="3">
    <source>
        <dbReference type="Proteomes" id="UP000093053"/>
    </source>
</evidence>
<feature type="region of interest" description="Disordered" evidence="1">
    <location>
        <begin position="72"/>
        <end position="136"/>
    </location>
</feature>
<dbReference type="Proteomes" id="UP000093053">
    <property type="component" value="Chromosome"/>
</dbReference>
<feature type="region of interest" description="Disordered" evidence="1">
    <location>
        <begin position="18"/>
        <end position="58"/>
    </location>
</feature>
<keyword evidence="3" id="KW-1185">Reference proteome</keyword>
<feature type="compositionally biased region" description="Polar residues" evidence="1">
    <location>
        <begin position="97"/>
        <end position="115"/>
    </location>
</feature>
<dbReference type="KEGG" id="led:BBK82_41995"/>
<feature type="compositionally biased region" description="Polar residues" evidence="1">
    <location>
        <begin position="125"/>
        <end position="136"/>
    </location>
</feature>
<reference evidence="2 3" key="1">
    <citation type="submission" date="2016-07" db="EMBL/GenBank/DDBJ databases">
        <title>Complete genome sequence of the Lentzea guizhouensis DHS C013.</title>
        <authorList>
            <person name="Cao C."/>
        </authorList>
    </citation>
    <scope>NUCLEOTIDE SEQUENCE [LARGE SCALE GENOMIC DNA]</scope>
    <source>
        <strain evidence="2 3">DHS C013</strain>
    </source>
</reference>